<evidence type="ECO:0000256" key="1">
    <source>
        <dbReference type="ARBA" id="ARBA00004429"/>
    </source>
</evidence>
<evidence type="ECO:0000256" key="12">
    <source>
        <dbReference type="RuleBase" id="RU363032"/>
    </source>
</evidence>
<keyword evidence="5 12" id="KW-0812">Transmembrane</keyword>
<dbReference type="Proteomes" id="UP000468531">
    <property type="component" value="Unassembled WGS sequence"/>
</dbReference>
<reference evidence="14 15" key="1">
    <citation type="journal article" date="2020" name="Arch. Microbiol.">
        <title>Bradyrhizobium uaiense sp. nov., a new highly efficient cowpea symbiont.</title>
        <authorList>
            <person name="Cabral Michel D."/>
            <person name="Azarias Guimaraes A."/>
            <person name="Martins da Costa E."/>
            <person name="Soares de Carvalho T."/>
            <person name="Balsanelli E."/>
            <person name="Willems A."/>
            <person name="Maltempi de Souza E."/>
            <person name="de Souza Moreira F.M."/>
        </authorList>
    </citation>
    <scope>NUCLEOTIDE SEQUENCE [LARGE SCALE GENOMIC DNA]</scope>
    <source>
        <strain evidence="14 15">UFLA 03-164</strain>
    </source>
</reference>
<dbReference type="GO" id="GO:0043190">
    <property type="term" value="C:ATP-binding cassette (ABC) transporter complex"/>
    <property type="evidence" value="ECO:0007669"/>
    <property type="project" value="InterPro"/>
</dbReference>
<comment type="subcellular location">
    <subcellularLocation>
        <location evidence="1">Cell inner membrane</location>
        <topology evidence="1">Multi-pass membrane protein</topology>
    </subcellularLocation>
    <subcellularLocation>
        <location evidence="12">Cell membrane</location>
        <topology evidence="12">Multi-pass membrane protein</topology>
    </subcellularLocation>
</comment>
<comment type="subunit">
    <text evidence="10">The complex is composed of two ATP-binding proteins (GltL), two transmembrane proteins (GltJ and GltK) and a solute-binding protein (GltI).</text>
</comment>
<dbReference type="NCBIfam" id="TIGR01726">
    <property type="entry name" value="HEQRo_perm_3TM"/>
    <property type="match status" value="1"/>
</dbReference>
<protein>
    <recommendedName>
        <fullName evidence="11">Glutamate/aspartate import permease protein GltK</fullName>
    </recommendedName>
</protein>
<dbReference type="InterPro" id="IPR035906">
    <property type="entry name" value="MetI-like_sf"/>
</dbReference>
<evidence type="ECO:0000256" key="9">
    <source>
        <dbReference type="ARBA" id="ARBA00060298"/>
    </source>
</evidence>
<sequence>MLQPVEKESAAVTNAELEQYDLSKFEHVPRKKLGRYVAAALIVAALLWLAIAFARGQIEWIYTAKYLFAPVILQGLLNTIALSVLAMLFGVTLGVSVAIMRFSSNPIINWSAMGYIWLFRGLPTLLQLLLWYNLALVFPTIWIPGVAEWRTVDVMTPFVAALLGLGINQGAYTSEVVRAGLLSVDHGQYEAASAIGMTRLRALRRIILPQAMRFIIPPIGNEFIGMVKWTSLASVIQYSELVYAAENIYYVNNRVIELLFVAAFWYLVIVSVLTVAQGRIERYYARGSSRGFQAAARR</sequence>
<dbReference type="PROSITE" id="PS50928">
    <property type="entry name" value="ABC_TM1"/>
    <property type="match status" value="1"/>
</dbReference>
<dbReference type="InterPro" id="IPR010065">
    <property type="entry name" value="AA_ABC_transptr_permease_3TM"/>
</dbReference>
<dbReference type="PANTHER" id="PTHR30614:SF0">
    <property type="entry name" value="L-CYSTINE TRANSPORT SYSTEM PERMEASE PROTEIN TCYL"/>
    <property type="match status" value="1"/>
</dbReference>
<keyword evidence="7 12" id="KW-1133">Transmembrane helix</keyword>
<feature type="transmembrane region" description="Helical" evidence="12">
    <location>
        <begin position="76"/>
        <end position="100"/>
    </location>
</feature>
<keyword evidence="3 12" id="KW-0813">Transport</keyword>
<proteinExistence type="inferred from homology"/>
<dbReference type="SUPFAM" id="SSF161098">
    <property type="entry name" value="MetI-like"/>
    <property type="match status" value="1"/>
</dbReference>
<evidence type="ECO:0000256" key="3">
    <source>
        <dbReference type="ARBA" id="ARBA00022448"/>
    </source>
</evidence>
<gene>
    <name evidence="14" type="ORF">FNJ47_41745</name>
</gene>
<evidence type="ECO:0000313" key="14">
    <source>
        <dbReference type="EMBL" id="NEV02098.1"/>
    </source>
</evidence>
<keyword evidence="4" id="KW-1003">Cell membrane</keyword>
<accession>A0A6P1BU83</accession>
<dbReference type="RefSeq" id="WP_163161970.1">
    <property type="nucleotide sequence ID" value="NZ_VKHP01000310.1"/>
</dbReference>
<evidence type="ECO:0000256" key="4">
    <source>
        <dbReference type="ARBA" id="ARBA00022475"/>
    </source>
</evidence>
<dbReference type="GO" id="GO:0022857">
    <property type="term" value="F:transmembrane transporter activity"/>
    <property type="evidence" value="ECO:0007669"/>
    <property type="project" value="InterPro"/>
</dbReference>
<dbReference type="InterPro" id="IPR000515">
    <property type="entry name" value="MetI-like"/>
</dbReference>
<dbReference type="GO" id="GO:0006865">
    <property type="term" value="P:amino acid transport"/>
    <property type="evidence" value="ECO:0007669"/>
    <property type="project" value="UniProtKB-KW"/>
</dbReference>
<name>A0A6P1BU83_9BRAD</name>
<dbReference type="PANTHER" id="PTHR30614">
    <property type="entry name" value="MEMBRANE COMPONENT OF AMINO ACID ABC TRANSPORTER"/>
    <property type="match status" value="1"/>
</dbReference>
<evidence type="ECO:0000256" key="5">
    <source>
        <dbReference type="ARBA" id="ARBA00022692"/>
    </source>
</evidence>
<comment type="caution">
    <text evidence="14">The sequence shown here is derived from an EMBL/GenBank/DDBJ whole genome shotgun (WGS) entry which is preliminary data.</text>
</comment>
<dbReference type="FunFam" id="1.10.3720.10:FF:000006">
    <property type="entry name" value="Glutamate/aspartate ABC transporter, permease protein GltK"/>
    <property type="match status" value="1"/>
</dbReference>
<dbReference type="Pfam" id="PF00528">
    <property type="entry name" value="BPD_transp_1"/>
    <property type="match status" value="1"/>
</dbReference>
<dbReference type="Gene3D" id="1.10.3720.10">
    <property type="entry name" value="MetI-like"/>
    <property type="match status" value="1"/>
</dbReference>
<comment type="similarity">
    <text evidence="2">Belongs to the binding-protein-dependent transport system permease family. HisMQ subfamily.</text>
</comment>
<dbReference type="EMBL" id="VKHP01000310">
    <property type="protein sequence ID" value="NEV02098.1"/>
    <property type="molecule type" value="Genomic_DNA"/>
</dbReference>
<keyword evidence="8 12" id="KW-0472">Membrane</keyword>
<evidence type="ECO:0000256" key="8">
    <source>
        <dbReference type="ARBA" id="ARBA00023136"/>
    </source>
</evidence>
<evidence type="ECO:0000313" key="15">
    <source>
        <dbReference type="Proteomes" id="UP000468531"/>
    </source>
</evidence>
<evidence type="ECO:0000256" key="10">
    <source>
        <dbReference type="ARBA" id="ARBA00062718"/>
    </source>
</evidence>
<keyword evidence="15" id="KW-1185">Reference proteome</keyword>
<evidence type="ECO:0000256" key="6">
    <source>
        <dbReference type="ARBA" id="ARBA00022970"/>
    </source>
</evidence>
<comment type="function">
    <text evidence="9">Part of the ABC transporter complex GltIJKL involved in glutamate and aspartate uptake. Probably responsible for the translocation of the substrate across the membrane.</text>
</comment>
<evidence type="ECO:0000256" key="11">
    <source>
        <dbReference type="ARBA" id="ARBA00073645"/>
    </source>
</evidence>
<evidence type="ECO:0000256" key="7">
    <source>
        <dbReference type="ARBA" id="ARBA00022989"/>
    </source>
</evidence>
<dbReference type="CDD" id="cd06261">
    <property type="entry name" value="TM_PBP2"/>
    <property type="match status" value="1"/>
</dbReference>
<dbReference type="AlphaFoldDB" id="A0A6P1BU83"/>
<feature type="domain" description="ABC transmembrane type-1" evidence="13">
    <location>
        <begin position="76"/>
        <end position="277"/>
    </location>
</feature>
<evidence type="ECO:0000259" key="13">
    <source>
        <dbReference type="PROSITE" id="PS50928"/>
    </source>
</evidence>
<feature type="transmembrane region" description="Helical" evidence="12">
    <location>
        <begin position="255"/>
        <end position="276"/>
    </location>
</feature>
<feature type="transmembrane region" description="Helical" evidence="12">
    <location>
        <begin position="33"/>
        <end position="56"/>
    </location>
</feature>
<dbReference type="InterPro" id="IPR043429">
    <property type="entry name" value="ArtM/GltK/GlnP/TcyL/YhdX-like"/>
</dbReference>
<keyword evidence="6" id="KW-0029">Amino-acid transport</keyword>
<organism evidence="14 15">
    <name type="scientific">Bradyrhizobium uaiense</name>
    <dbReference type="NCBI Taxonomy" id="2594946"/>
    <lineage>
        <taxon>Bacteria</taxon>
        <taxon>Pseudomonadati</taxon>
        <taxon>Pseudomonadota</taxon>
        <taxon>Alphaproteobacteria</taxon>
        <taxon>Hyphomicrobiales</taxon>
        <taxon>Nitrobacteraceae</taxon>
        <taxon>Bradyrhizobium</taxon>
    </lineage>
</organism>
<evidence type="ECO:0000256" key="2">
    <source>
        <dbReference type="ARBA" id="ARBA00010072"/>
    </source>
</evidence>